<proteinExistence type="predicted"/>
<dbReference type="RefSeq" id="XP_009834575.1">
    <property type="nucleotide sequence ID" value="XM_009836273.1"/>
</dbReference>
<organism evidence="2">
    <name type="scientific">Aphanomyces astaci</name>
    <name type="common">Crayfish plague agent</name>
    <dbReference type="NCBI Taxonomy" id="112090"/>
    <lineage>
        <taxon>Eukaryota</taxon>
        <taxon>Sar</taxon>
        <taxon>Stramenopiles</taxon>
        <taxon>Oomycota</taxon>
        <taxon>Saprolegniomycetes</taxon>
        <taxon>Saprolegniales</taxon>
        <taxon>Verrucalvaceae</taxon>
        <taxon>Aphanomyces</taxon>
    </lineage>
</organism>
<accession>W4GAF1</accession>
<gene>
    <name evidence="2" type="ORF">H257_09893</name>
</gene>
<dbReference type="VEuPathDB" id="FungiDB:H257_09893"/>
<feature type="region of interest" description="Disordered" evidence="1">
    <location>
        <begin position="183"/>
        <end position="250"/>
    </location>
</feature>
<name>W4GAF1_APHAT</name>
<feature type="compositionally biased region" description="Basic and acidic residues" evidence="1">
    <location>
        <begin position="189"/>
        <end position="198"/>
    </location>
</feature>
<evidence type="ECO:0000256" key="1">
    <source>
        <dbReference type="SAM" id="MobiDB-lite"/>
    </source>
</evidence>
<dbReference type="Pfam" id="PF14223">
    <property type="entry name" value="Retrotran_gag_2"/>
    <property type="match status" value="1"/>
</dbReference>
<reference evidence="2" key="1">
    <citation type="submission" date="2013-12" db="EMBL/GenBank/DDBJ databases">
        <title>The Genome Sequence of Aphanomyces astaci APO3.</title>
        <authorList>
            <consortium name="The Broad Institute Genomics Platform"/>
            <person name="Russ C."/>
            <person name="Tyler B."/>
            <person name="van West P."/>
            <person name="Dieguez-Uribeondo J."/>
            <person name="Young S.K."/>
            <person name="Zeng Q."/>
            <person name="Gargeya S."/>
            <person name="Fitzgerald M."/>
            <person name="Abouelleil A."/>
            <person name="Alvarado L."/>
            <person name="Chapman S.B."/>
            <person name="Gainer-Dewar J."/>
            <person name="Goldberg J."/>
            <person name="Griggs A."/>
            <person name="Gujja S."/>
            <person name="Hansen M."/>
            <person name="Howarth C."/>
            <person name="Imamovic A."/>
            <person name="Ireland A."/>
            <person name="Larimer J."/>
            <person name="McCowan C."/>
            <person name="Murphy C."/>
            <person name="Pearson M."/>
            <person name="Poon T.W."/>
            <person name="Priest M."/>
            <person name="Roberts A."/>
            <person name="Saif S."/>
            <person name="Shea T."/>
            <person name="Sykes S."/>
            <person name="Wortman J."/>
            <person name="Nusbaum C."/>
            <person name="Birren B."/>
        </authorList>
    </citation>
    <scope>NUCLEOTIDE SEQUENCE [LARGE SCALE GENOMIC DNA]</scope>
    <source>
        <strain evidence="2">APO3</strain>
    </source>
</reference>
<evidence type="ECO:0000313" key="2">
    <source>
        <dbReference type="EMBL" id="ETV75933.1"/>
    </source>
</evidence>
<dbReference type="AlphaFoldDB" id="W4GAF1"/>
<protein>
    <submittedName>
        <fullName evidence="2">Uncharacterized protein</fullName>
    </submittedName>
</protein>
<dbReference type="GeneID" id="20811889"/>
<dbReference type="EMBL" id="KI913138">
    <property type="protein sequence ID" value="ETV75933.1"/>
    <property type="molecule type" value="Genomic_DNA"/>
</dbReference>
<dbReference type="OrthoDB" id="2797670at2759"/>
<sequence length="250" mass="28109">MGKGLIHTLTQHSFNMSSAERTFKSDNDDEVAQPTYRRDTQRALGIIIESINVDQSQHVDVHTRAMEAYLALQRHHEPQTHVEKIALLTEYHAISWEPKRETLSSFIERFQNLVRKLRDAGCAQDEYMTVAKLLALMPWCLLIVLHQINLMHENLQTVTVARTLLEAEYKAAVANRALQAPGNAAGETRALDSMDSGRSRGKGGGRGAGRGQMREGNWHHCGKAGHWKSEYHSRLRGDPPSATPSRPQNE</sequence>
<feature type="compositionally biased region" description="Basic and acidic residues" evidence="1">
    <location>
        <begin position="227"/>
        <end position="237"/>
    </location>
</feature>